<dbReference type="InterPro" id="IPR018038">
    <property type="entry name" value="Ribosomal_uL30_CS"/>
</dbReference>
<dbReference type="InterPro" id="IPR005996">
    <property type="entry name" value="Ribosomal_uL30_bac-type"/>
</dbReference>
<evidence type="ECO:0000256" key="6">
    <source>
        <dbReference type="RuleBase" id="RU003734"/>
    </source>
</evidence>
<dbReference type="InterPro" id="IPR036919">
    <property type="entry name" value="Ribo_uL30_ferredoxin-like_sf"/>
</dbReference>
<dbReference type="Gene3D" id="3.30.1390.20">
    <property type="entry name" value="Ribosomal protein L30, ferredoxin-like fold domain"/>
    <property type="match status" value="1"/>
</dbReference>
<dbReference type="PANTHER" id="PTHR15892:SF2">
    <property type="entry name" value="LARGE RIBOSOMAL SUBUNIT PROTEIN UL30M"/>
    <property type="match status" value="1"/>
</dbReference>
<dbReference type="CDD" id="cd01658">
    <property type="entry name" value="Ribosomal_L30"/>
    <property type="match status" value="1"/>
</dbReference>
<dbReference type="SUPFAM" id="SSF55129">
    <property type="entry name" value="Ribosomal protein L30p/L7e"/>
    <property type="match status" value="1"/>
</dbReference>
<dbReference type="PIRSF" id="PIRSF002211">
    <property type="entry name" value="Ribosomal_L30_bac-type"/>
    <property type="match status" value="1"/>
</dbReference>
<feature type="domain" description="Large ribosomal subunit protein uL30-like ferredoxin-like fold" evidence="7">
    <location>
        <begin position="16"/>
        <end position="66"/>
    </location>
</feature>
<dbReference type="PROSITE" id="PS00634">
    <property type="entry name" value="RIBOSOMAL_L30"/>
    <property type="match status" value="1"/>
</dbReference>
<dbReference type="GO" id="GO:0022625">
    <property type="term" value="C:cytosolic large ribosomal subunit"/>
    <property type="evidence" value="ECO:0007669"/>
    <property type="project" value="TreeGrafter"/>
</dbReference>
<dbReference type="GO" id="GO:0003735">
    <property type="term" value="F:structural constituent of ribosome"/>
    <property type="evidence" value="ECO:0007669"/>
    <property type="project" value="InterPro"/>
</dbReference>
<evidence type="ECO:0000256" key="3">
    <source>
        <dbReference type="ARBA" id="ARBA00022980"/>
    </source>
</evidence>
<keyword evidence="3 5" id="KW-0689">Ribosomal protein</keyword>
<dbReference type="HAMAP" id="MF_01371_B">
    <property type="entry name" value="Ribosomal_uL30_B"/>
    <property type="match status" value="1"/>
</dbReference>
<name>A0A7X5YDF5_9BACT</name>
<protein>
    <recommendedName>
        <fullName evidence="5">Large ribosomal subunit protein uL30</fullName>
    </recommendedName>
</protein>
<reference evidence="8 9" key="1">
    <citation type="submission" date="2020-03" db="EMBL/GenBank/DDBJ databases">
        <title>Genomic Encyclopedia of Type Strains, Phase IV (KMG-IV): sequencing the most valuable type-strain genomes for metagenomic binning, comparative biology and taxonomic classification.</title>
        <authorList>
            <person name="Goeker M."/>
        </authorList>
    </citation>
    <scope>NUCLEOTIDE SEQUENCE [LARGE SCALE GENOMIC DNA]</scope>
    <source>
        <strain evidence="8 9">DSM 105722</strain>
    </source>
</reference>
<evidence type="ECO:0000256" key="2">
    <source>
        <dbReference type="ARBA" id="ARBA00011838"/>
    </source>
</evidence>
<evidence type="ECO:0000256" key="5">
    <source>
        <dbReference type="HAMAP-Rule" id="MF_01371"/>
    </source>
</evidence>
<comment type="caution">
    <text evidence="8">The sequence shown here is derived from an EMBL/GenBank/DDBJ whole genome shotgun (WGS) entry which is preliminary data.</text>
</comment>
<keyword evidence="4 5" id="KW-0687">Ribonucleoprotein</keyword>
<dbReference type="AlphaFoldDB" id="A0A7X5YDF5"/>
<evidence type="ECO:0000256" key="1">
    <source>
        <dbReference type="ARBA" id="ARBA00007594"/>
    </source>
</evidence>
<comment type="subunit">
    <text evidence="2 5">Part of the 50S ribosomal subunit.</text>
</comment>
<evidence type="ECO:0000313" key="8">
    <source>
        <dbReference type="EMBL" id="NJC18308.1"/>
    </source>
</evidence>
<dbReference type="Pfam" id="PF00327">
    <property type="entry name" value="Ribosomal_L30"/>
    <property type="match status" value="1"/>
</dbReference>
<dbReference type="PANTHER" id="PTHR15892">
    <property type="entry name" value="MITOCHONDRIAL RIBOSOMAL PROTEIN L30"/>
    <property type="match status" value="1"/>
</dbReference>
<comment type="similarity">
    <text evidence="1 5 6">Belongs to the universal ribosomal protein uL30 family.</text>
</comment>
<dbReference type="GO" id="GO:0006412">
    <property type="term" value="P:translation"/>
    <property type="evidence" value="ECO:0007669"/>
    <property type="project" value="UniProtKB-UniRule"/>
</dbReference>
<accession>A0A7X5YDF5</accession>
<sequence length="72" mass="7960">MTKCLTDKLEVTMAKIKITLVRSRIGSDKRQIATLNALGLGKVNSSVEHETSPQIMGMVAKVQHLVRVEEVK</sequence>
<dbReference type="InterPro" id="IPR016082">
    <property type="entry name" value="Ribosomal_uL30_ferredoxin-like"/>
</dbReference>
<evidence type="ECO:0000259" key="7">
    <source>
        <dbReference type="Pfam" id="PF00327"/>
    </source>
</evidence>
<organism evidence="8 9">
    <name type="scientific">Butyricimonas paravirosa</name>
    <dbReference type="NCBI Taxonomy" id="1472417"/>
    <lineage>
        <taxon>Bacteria</taxon>
        <taxon>Pseudomonadati</taxon>
        <taxon>Bacteroidota</taxon>
        <taxon>Bacteroidia</taxon>
        <taxon>Bacteroidales</taxon>
        <taxon>Odoribacteraceae</taxon>
        <taxon>Butyricimonas</taxon>
    </lineage>
</organism>
<dbReference type="NCBIfam" id="TIGR01308">
    <property type="entry name" value="rpmD_bact"/>
    <property type="match status" value="1"/>
</dbReference>
<evidence type="ECO:0000313" key="9">
    <source>
        <dbReference type="Proteomes" id="UP000576368"/>
    </source>
</evidence>
<gene>
    <name evidence="5" type="primary">rpmD</name>
    <name evidence="8" type="ORF">GGR15_001927</name>
</gene>
<dbReference type="EMBL" id="JAATLI010000006">
    <property type="protein sequence ID" value="NJC18308.1"/>
    <property type="molecule type" value="Genomic_DNA"/>
</dbReference>
<proteinExistence type="inferred from homology"/>
<dbReference type="Proteomes" id="UP000576368">
    <property type="component" value="Unassembled WGS sequence"/>
</dbReference>
<dbReference type="FunFam" id="3.30.1390.20:FF:000001">
    <property type="entry name" value="50S ribosomal protein L30"/>
    <property type="match status" value="1"/>
</dbReference>
<evidence type="ECO:0000256" key="4">
    <source>
        <dbReference type="ARBA" id="ARBA00023274"/>
    </source>
</evidence>